<keyword evidence="5 13" id="KW-1133">Transmembrane helix</keyword>
<comment type="function">
    <text evidence="10">MFS-type transporter; part of the gene cluster that mediates the biosynthesis of the antihypercholesterolemic agents phomoidrides which are dimeric anhydrides.</text>
</comment>
<evidence type="ECO:0000256" key="5">
    <source>
        <dbReference type="ARBA" id="ARBA00022989"/>
    </source>
</evidence>
<name>A0AAD4PZ21_9EURO</name>
<dbReference type="GeneID" id="70249693"/>
<dbReference type="SUPFAM" id="SSF103473">
    <property type="entry name" value="MFS general substrate transporter"/>
    <property type="match status" value="1"/>
</dbReference>
<feature type="region of interest" description="Disordered" evidence="12">
    <location>
        <begin position="453"/>
        <end position="473"/>
    </location>
</feature>
<comment type="subcellular location">
    <subcellularLocation>
        <location evidence="1">Membrane</location>
        <topology evidence="1">Multi-pass membrane protein</topology>
    </subcellularLocation>
</comment>
<dbReference type="Proteomes" id="UP001201262">
    <property type="component" value="Unassembled WGS sequence"/>
</dbReference>
<evidence type="ECO:0000256" key="2">
    <source>
        <dbReference type="ARBA" id="ARBA00008335"/>
    </source>
</evidence>
<comment type="caution">
    <text evidence="15">The sequence shown here is derived from an EMBL/GenBank/DDBJ whole genome shotgun (WGS) entry which is preliminary data.</text>
</comment>
<keyword evidence="16" id="KW-1185">Reference proteome</keyword>
<evidence type="ECO:0000256" key="1">
    <source>
        <dbReference type="ARBA" id="ARBA00004141"/>
    </source>
</evidence>
<dbReference type="Gene3D" id="1.20.1250.20">
    <property type="entry name" value="MFS general substrate transporter like domains"/>
    <property type="match status" value="1"/>
</dbReference>
<feature type="transmembrane region" description="Helical" evidence="13">
    <location>
        <begin position="272"/>
        <end position="292"/>
    </location>
</feature>
<dbReference type="RefSeq" id="XP_046070361.1">
    <property type="nucleotide sequence ID" value="XM_046219406.1"/>
</dbReference>
<feature type="domain" description="Major facilitator superfamily (MFS) profile" evidence="14">
    <location>
        <begin position="3"/>
        <end position="449"/>
    </location>
</feature>
<dbReference type="AlphaFoldDB" id="A0AAD4PZ21"/>
<dbReference type="GO" id="GO:0005886">
    <property type="term" value="C:plasma membrane"/>
    <property type="evidence" value="ECO:0007669"/>
    <property type="project" value="TreeGrafter"/>
</dbReference>
<evidence type="ECO:0000256" key="13">
    <source>
        <dbReference type="SAM" id="Phobius"/>
    </source>
</evidence>
<sequence length="473" mass="51554">MFLVIMVSASSFFSPLSANIYYPIFDVLARYYNVSNTLTNLTVTTYMILQGIAPTLIAGVSDGAGRRPAFIICFIIYLGANLGLALQTNYAAILVLRMVQSAGSSSTIALASAVVADIATSSERGYFTGWASSGQFIGPGIGPIIGGLLNHYLGWRSVFWFLLISSGVIFLIMLLFYPETCRKIVGDGTIPPPKWNMSVLTHYHLKKHHAADKDRPKANKITILNPLETLAVIFEMEVGLTLFAVAVSFASYYAVISSIPSQFTLVYHYNDIQIALCFLPIGLGAMLAVLGGGRAVDLNYRRYAKNLGFPLVKTKQTDLRHFPIEKARLEIALPVFTIQALSTIGYGWCIHYGTNLAGPLIFLFILTTSAALCFTIMSILLVDLNPAGAGKVAAANNLVRCGLGAAATVAIIPMINAMGSGWASTFFGFLCMAFSPILLVIMKWGPEWRERRRLKEEENEEKAAAKKEREAAK</sequence>
<reference evidence="15" key="1">
    <citation type="submission" date="2021-12" db="EMBL/GenBank/DDBJ databases">
        <title>Convergent genome expansion in fungi linked to evolution of root-endophyte symbiosis.</title>
        <authorList>
            <consortium name="DOE Joint Genome Institute"/>
            <person name="Ke Y.-H."/>
            <person name="Bonito G."/>
            <person name="Liao H.-L."/>
            <person name="Looney B."/>
            <person name="Rojas-Flechas A."/>
            <person name="Nash J."/>
            <person name="Hameed K."/>
            <person name="Schadt C."/>
            <person name="Martin F."/>
            <person name="Crous P.W."/>
            <person name="Miettinen O."/>
            <person name="Magnuson J.K."/>
            <person name="Labbe J."/>
            <person name="Jacobson D."/>
            <person name="Doktycz M.J."/>
            <person name="Veneault-Fourrey C."/>
            <person name="Kuo A."/>
            <person name="Mondo S."/>
            <person name="Calhoun S."/>
            <person name="Riley R."/>
            <person name="Ohm R."/>
            <person name="LaButti K."/>
            <person name="Andreopoulos B."/>
            <person name="Pangilinan J."/>
            <person name="Nolan M."/>
            <person name="Tritt A."/>
            <person name="Clum A."/>
            <person name="Lipzen A."/>
            <person name="Daum C."/>
            <person name="Barry K."/>
            <person name="Grigoriev I.V."/>
            <person name="Vilgalys R."/>
        </authorList>
    </citation>
    <scope>NUCLEOTIDE SEQUENCE</scope>
    <source>
        <strain evidence="15">PMI_201</strain>
    </source>
</reference>
<dbReference type="InterPro" id="IPR020846">
    <property type="entry name" value="MFS_dom"/>
</dbReference>
<evidence type="ECO:0000256" key="12">
    <source>
        <dbReference type="SAM" id="MobiDB-lite"/>
    </source>
</evidence>
<feature type="transmembrane region" description="Helical" evidence="13">
    <location>
        <begin position="68"/>
        <end position="86"/>
    </location>
</feature>
<organism evidence="15 16">
    <name type="scientific">Talaromyces proteolyticus</name>
    <dbReference type="NCBI Taxonomy" id="1131652"/>
    <lineage>
        <taxon>Eukaryota</taxon>
        <taxon>Fungi</taxon>
        <taxon>Dikarya</taxon>
        <taxon>Ascomycota</taxon>
        <taxon>Pezizomycotina</taxon>
        <taxon>Eurotiomycetes</taxon>
        <taxon>Eurotiomycetidae</taxon>
        <taxon>Eurotiales</taxon>
        <taxon>Trichocomaceae</taxon>
        <taxon>Talaromyces</taxon>
        <taxon>Talaromyces sect. Bacilispori</taxon>
    </lineage>
</organism>
<dbReference type="FunFam" id="1.20.1720.10:FF:000009">
    <property type="entry name" value="MFS multidrug transporter"/>
    <property type="match status" value="1"/>
</dbReference>
<dbReference type="InterPro" id="IPR011701">
    <property type="entry name" value="MFS"/>
</dbReference>
<feature type="transmembrane region" description="Helical" evidence="13">
    <location>
        <begin position="158"/>
        <end position="177"/>
    </location>
</feature>
<evidence type="ECO:0000256" key="10">
    <source>
        <dbReference type="ARBA" id="ARBA00059659"/>
    </source>
</evidence>
<keyword evidence="7" id="KW-0325">Glycoprotein</keyword>
<evidence type="ECO:0000256" key="3">
    <source>
        <dbReference type="ARBA" id="ARBA00022448"/>
    </source>
</evidence>
<dbReference type="Pfam" id="PF07690">
    <property type="entry name" value="MFS_1"/>
    <property type="match status" value="1"/>
</dbReference>
<dbReference type="PANTHER" id="PTHR23502">
    <property type="entry name" value="MAJOR FACILITATOR SUPERFAMILY"/>
    <property type="match status" value="1"/>
</dbReference>
<dbReference type="PRINTS" id="PR01036">
    <property type="entry name" value="TCRTETB"/>
</dbReference>
<feature type="transmembrane region" description="Helical" evidence="13">
    <location>
        <begin position="329"/>
        <end position="348"/>
    </location>
</feature>
<evidence type="ECO:0000256" key="6">
    <source>
        <dbReference type="ARBA" id="ARBA00023136"/>
    </source>
</evidence>
<comment type="catalytic activity">
    <reaction evidence="8">
        <text>citrate(in) = citrate(out)</text>
        <dbReference type="Rhea" id="RHEA:33183"/>
        <dbReference type="ChEBI" id="CHEBI:16947"/>
    </reaction>
</comment>
<evidence type="ECO:0000259" key="14">
    <source>
        <dbReference type="PROSITE" id="PS50850"/>
    </source>
</evidence>
<gene>
    <name evidence="15" type="ORF">BGW36DRAFT_418032</name>
</gene>
<evidence type="ECO:0000256" key="8">
    <source>
        <dbReference type="ARBA" id="ARBA00051015"/>
    </source>
</evidence>
<keyword evidence="3" id="KW-0813">Transport</keyword>
<dbReference type="EMBL" id="JAJTJA010000008">
    <property type="protein sequence ID" value="KAH8695219.1"/>
    <property type="molecule type" value="Genomic_DNA"/>
</dbReference>
<dbReference type="GO" id="GO:0140115">
    <property type="term" value="P:export across plasma membrane"/>
    <property type="evidence" value="ECO:0007669"/>
    <property type="project" value="UniProtKB-ARBA"/>
</dbReference>
<evidence type="ECO:0000256" key="11">
    <source>
        <dbReference type="ARBA" id="ARBA00074746"/>
    </source>
</evidence>
<protein>
    <recommendedName>
        <fullName evidence="11">Citrate exporter 1</fullName>
    </recommendedName>
</protein>
<feature type="transmembrane region" description="Helical" evidence="13">
    <location>
        <begin position="394"/>
        <end position="415"/>
    </location>
</feature>
<comment type="similarity">
    <text evidence="2">Belongs to the major facilitator superfamily.</text>
</comment>
<feature type="transmembrane region" description="Helical" evidence="13">
    <location>
        <begin position="230"/>
        <end position="252"/>
    </location>
</feature>
<feature type="transmembrane region" description="Helical" evidence="13">
    <location>
        <begin position="421"/>
        <end position="445"/>
    </location>
</feature>
<evidence type="ECO:0000313" key="15">
    <source>
        <dbReference type="EMBL" id="KAH8695219.1"/>
    </source>
</evidence>
<keyword evidence="4 13" id="KW-0812">Transmembrane</keyword>
<feature type="transmembrane region" description="Helical" evidence="13">
    <location>
        <begin position="360"/>
        <end position="382"/>
    </location>
</feature>
<accession>A0AAD4PZ21</accession>
<dbReference type="FunFam" id="1.20.1250.20:FF:000172">
    <property type="entry name" value="MFS multidrug resistance transporter"/>
    <property type="match status" value="1"/>
</dbReference>
<evidence type="ECO:0000313" key="16">
    <source>
        <dbReference type="Proteomes" id="UP001201262"/>
    </source>
</evidence>
<evidence type="ECO:0000256" key="9">
    <source>
        <dbReference type="ARBA" id="ARBA00057034"/>
    </source>
</evidence>
<proteinExistence type="inferred from homology"/>
<evidence type="ECO:0000256" key="4">
    <source>
        <dbReference type="ARBA" id="ARBA00022692"/>
    </source>
</evidence>
<dbReference type="PROSITE" id="PS50850">
    <property type="entry name" value="MFS"/>
    <property type="match status" value="1"/>
</dbReference>
<dbReference type="GO" id="GO:0015137">
    <property type="term" value="F:citrate transmembrane transporter activity"/>
    <property type="evidence" value="ECO:0007669"/>
    <property type="project" value="UniProtKB-ARBA"/>
</dbReference>
<evidence type="ECO:0000256" key="7">
    <source>
        <dbReference type="ARBA" id="ARBA00023180"/>
    </source>
</evidence>
<keyword evidence="6 13" id="KW-0472">Membrane</keyword>
<dbReference type="PANTHER" id="PTHR23502:SF51">
    <property type="entry name" value="QUINIDINE RESISTANCE PROTEIN 1-RELATED"/>
    <property type="match status" value="1"/>
</dbReference>
<comment type="function">
    <text evidence="9">Transmembrane transporter that exports citrate across the cell membrane.</text>
</comment>
<dbReference type="InterPro" id="IPR036259">
    <property type="entry name" value="MFS_trans_sf"/>
</dbReference>
<feature type="transmembrane region" description="Helical" evidence="13">
    <location>
        <begin position="42"/>
        <end position="61"/>
    </location>
</feature>